<evidence type="ECO:0008006" key="4">
    <source>
        <dbReference type="Google" id="ProtNLM"/>
    </source>
</evidence>
<accession>A0A6L9MCM4</accession>
<dbReference type="EMBL" id="JAAAMJ010000001">
    <property type="protein sequence ID" value="NDV85418.1"/>
    <property type="molecule type" value="Genomic_DNA"/>
</dbReference>
<dbReference type="Proteomes" id="UP000476332">
    <property type="component" value="Unassembled WGS sequence"/>
</dbReference>
<name>A0A6L9MCM4_9HYPH</name>
<evidence type="ECO:0000256" key="1">
    <source>
        <dbReference type="SAM" id="MobiDB-lite"/>
    </source>
</evidence>
<dbReference type="InterPro" id="IPR018772">
    <property type="entry name" value="Transcription_activator_HlyU"/>
</dbReference>
<organism evidence="2 3">
    <name type="scientific">Aurantimonas aggregata</name>
    <dbReference type="NCBI Taxonomy" id="2047720"/>
    <lineage>
        <taxon>Bacteria</taxon>
        <taxon>Pseudomonadati</taxon>
        <taxon>Pseudomonadota</taxon>
        <taxon>Alphaproteobacteria</taxon>
        <taxon>Hyphomicrobiales</taxon>
        <taxon>Aurantimonadaceae</taxon>
        <taxon>Aurantimonas</taxon>
    </lineage>
</organism>
<comment type="caution">
    <text evidence="2">The sequence shown here is derived from an EMBL/GenBank/DDBJ whole genome shotgun (WGS) entry which is preliminary data.</text>
</comment>
<feature type="region of interest" description="Disordered" evidence="1">
    <location>
        <begin position="1"/>
        <end position="21"/>
    </location>
</feature>
<dbReference type="AlphaFoldDB" id="A0A6L9MCM4"/>
<sequence>MSFLKKLFGGGGGSSEPAAPRIAATETYEGFALAATPMPEGGQFRLAATITKTVAGEEKIHRLIRADLFTSEDEAAQAGLRKARQVVDEQGEGMFG</sequence>
<evidence type="ECO:0000313" key="2">
    <source>
        <dbReference type="EMBL" id="NDV85418.1"/>
    </source>
</evidence>
<dbReference type="Pfam" id="PF10115">
    <property type="entry name" value="HlyU"/>
    <property type="match status" value="1"/>
</dbReference>
<gene>
    <name evidence="2" type="ORF">GTW51_01760</name>
</gene>
<dbReference type="RefSeq" id="WP_163042149.1">
    <property type="nucleotide sequence ID" value="NZ_JAAAMJ010000001.1"/>
</dbReference>
<evidence type="ECO:0000313" key="3">
    <source>
        <dbReference type="Proteomes" id="UP000476332"/>
    </source>
</evidence>
<proteinExistence type="predicted"/>
<keyword evidence="3" id="KW-1185">Reference proteome</keyword>
<reference evidence="2 3" key="1">
    <citation type="submission" date="2020-01" db="EMBL/GenBank/DDBJ databases">
        <title>Genomes of bacteria type strains.</title>
        <authorList>
            <person name="Chen J."/>
            <person name="Zhu S."/>
            <person name="Chen J."/>
        </authorList>
    </citation>
    <scope>NUCLEOTIDE SEQUENCE [LARGE SCALE GENOMIC DNA]</scope>
    <source>
        <strain evidence="2 3">KCTC 52919</strain>
    </source>
</reference>
<protein>
    <recommendedName>
        <fullName evidence="4">Transcriptional activator HlyU</fullName>
    </recommendedName>
</protein>